<feature type="region of interest" description="Disordered" evidence="1">
    <location>
        <begin position="88"/>
        <end position="112"/>
    </location>
</feature>
<evidence type="ECO:0000259" key="3">
    <source>
        <dbReference type="Pfam" id="PF26527"/>
    </source>
</evidence>
<name>A0A366D5L5_9NOCA</name>
<dbReference type="AlphaFoldDB" id="A0A366D5L5"/>
<organism evidence="4 5">
    <name type="scientific">Nocardia puris</name>
    <dbReference type="NCBI Taxonomy" id="208602"/>
    <lineage>
        <taxon>Bacteria</taxon>
        <taxon>Bacillati</taxon>
        <taxon>Actinomycetota</taxon>
        <taxon>Actinomycetes</taxon>
        <taxon>Mycobacteriales</taxon>
        <taxon>Nocardiaceae</taxon>
        <taxon>Nocardia</taxon>
    </lineage>
</organism>
<evidence type="ECO:0000256" key="1">
    <source>
        <dbReference type="SAM" id="MobiDB-lite"/>
    </source>
</evidence>
<feature type="transmembrane region" description="Helical" evidence="2">
    <location>
        <begin position="64"/>
        <end position="85"/>
    </location>
</feature>
<keyword evidence="2" id="KW-1133">Transmembrane helix</keyword>
<reference evidence="4 5" key="1">
    <citation type="submission" date="2018-06" db="EMBL/GenBank/DDBJ databases">
        <title>Genomic Encyclopedia of Type Strains, Phase IV (KMG-IV): sequencing the most valuable type-strain genomes for metagenomic binning, comparative biology and taxonomic classification.</title>
        <authorList>
            <person name="Goeker M."/>
        </authorList>
    </citation>
    <scope>NUCLEOTIDE SEQUENCE [LARGE SCALE GENOMIC DNA]</scope>
    <source>
        <strain evidence="4 5">DSM 44599</strain>
    </source>
</reference>
<gene>
    <name evidence="4" type="ORF">DFR74_115181</name>
</gene>
<evidence type="ECO:0000313" key="5">
    <source>
        <dbReference type="Proteomes" id="UP000252586"/>
    </source>
</evidence>
<dbReference type="Proteomes" id="UP000252586">
    <property type="component" value="Unassembled WGS sequence"/>
</dbReference>
<accession>A0A366D5L5</accession>
<dbReference type="STRING" id="1210090.GCA_001613185_07073"/>
<proteinExistence type="predicted"/>
<dbReference type="RefSeq" id="WP_067514729.1">
    <property type="nucleotide sequence ID" value="NZ_QNRE01000015.1"/>
</dbReference>
<dbReference type="InterPro" id="IPR058489">
    <property type="entry name" value="DUF8176"/>
</dbReference>
<feature type="domain" description="DUF8176" evidence="3">
    <location>
        <begin position="126"/>
        <end position="236"/>
    </location>
</feature>
<dbReference type="Pfam" id="PF26527">
    <property type="entry name" value="DUF8176"/>
    <property type="match status" value="1"/>
</dbReference>
<dbReference type="OrthoDB" id="4559298at2"/>
<keyword evidence="2" id="KW-0472">Membrane</keyword>
<sequence>MSDDEQGWQWLAGTEHPAPPTTAPGDRGSDDEAWQWVTTARSITPTLPARAAATSSHLRPGRRVAAVAGMVCAVLVVAAATVAALSATASGPEVSTGPAVETADPTAPSTSAPVVAEPAACLGVEDATVTDSDSDGTDLTAAIAAFQYAYYARRDTAAALAVVAPEAGLDPAALAAAITAVPTGTEHCVGITPITSTAAEVHLVELRPDGRRADYLQLVNGRADDAARRTLITNIQGR</sequence>
<comment type="caution">
    <text evidence="4">The sequence shown here is derived from an EMBL/GenBank/DDBJ whole genome shotgun (WGS) entry which is preliminary data.</text>
</comment>
<evidence type="ECO:0000313" key="4">
    <source>
        <dbReference type="EMBL" id="RBO85333.1"/>
    </source>
</evidence>
<evidence type="ECO:0000256" key="2">
    <source>
        <dbReference type="SAM" id="Phobius"/>
    </source>
</evidence>
<keyword evidence="5" id="KW-1185">Reference proteome</keyword>
<dbReference type="EMBL" id="QNRE01000015">
    <property type="protein sequence ID" value="RBO85333.1"/>
    <property type="molecule type" value="Genomic_DNA"/>
</dbReference>
<keyword evidence="2" id="KW-0812">Transmembrane</keyword>
<feature type="region of interest" description="Disordered" evidence="1">
    <location>
        <begin position="1"/>
        <end position="30"/>
    </location>
</feature>
<protein>
    <recommendedName>
        <fullName evidence="3">DUF8176 domain-containing protein</fullName>
    </recommendedName>
</protein>